<keyword evidence="3" id="KW-1185">Reference proteome</keyword>
<gene>
    <name evidence="2" type="ORF">GJJ64_16350</name>
</gene>
<feature type="transmembrane region" description="Helical" evidence="1">
    <location>
        <begin position="32"/>
        <end position="51"/>
    </location>
</feature>
<keyword evidence="1" id="KW-0472">Membrane</keyword>
<proteinExistence type="predicted"/>
<evidence type="ECO:0000313" key="3">
    <source>
        <dbReference type="Proteomes" id="UP000462931"/>
    </source>
</evidence>
<comment type="caution">
    <text evidence="2">The sequence shown here is derived from an EMBL/GenBank/DDBJ whole genome shotgun (WGS) entry which is preliminary data.</text>
</comment>
<feature type="transmembrane region" description="Helical" evidence="1">
    <location>
        <begin position="63"/>
        <end position="83"/>
    </location>
</feature>
<name>A0A7K0FRY3_9SPHI</name>
<accession>A0A7K0FRY3</accession>
<organism evidence="2 3">
    <name type="scientific">Pedobacter puniceum</name>
    <dbReference type="NCBI Taxonomy" id="2666136"/>
    <lineage>
        <taxon>Bacteria</taxon>
        <taxon>Pseudomonadati</taxon>
        <taxon>Bacteroidota</taxon>
        <taxon>Sphingobacteriia</taxon>
        <taxon>Sphingobacteriales</taxon>
        <taxon>Sphingobacteriaceae</taxon>
        <taxon>Pedobacter</taxon>
    </lineage>
</organism>
<dbReference type="Proteomes" id="UP000462931">
    <property type="component" value="Unassembled WGS sequence"/>
</dbReference>
<dbReference type="EMBL" id="WKJI01000007">
    <property type="protein sequence ID" value="MRX48768.1"/>
    <property type="molecule type" value="Genomic_DNA"/>
</dbReference>
<dbReference type="RefSeq" id="WP_154288826.1">
    <property type="nucleotide sequence ID" value="NZ_WKJI01000007.1"/>
</dbReference>
<reference evidence="2 3" key="1">
    <citation type="submission" date="2019-11" db="EMBL/GenBank/DDBJ databases">
        <authorList>
            <person name="Cheng Q."/>
            <person name="Yang Z."/>
        </authorList>
    </citation>
    <scope>NUCLEOTIDE SEQUENCE [LARGE SCALE GENOMIC DNA]</scope>
    <source>
        <strain evidence="2 3">HX-22-1</strain>
    </source>
</reference>
<evidence type="ECO:0000256" key="1">
    <source>
        <dbReference type="SAM" id="Phobius"/>
    </source>
</evidence>
<keyword evidence="1" id="KW-0812">Transmembrane</keyword>
<sequence>MNNFKFYFVSAIIALLIHYSLRFVQIEFYKLIQPYLLALYFIAVSFYIYIKSKQLQVSKYLKLVAYYISIYIIIAFIEIILGIPHPYLIAELFIQIALCGTPVLIGFGLAFIKDRLTLR</sequence>
<keyword evidence="1" id="KW-1133">Transmembrane helix</keyword>
<protein>
    <submittedName>
        <fullName evidence="2">Uncharacterized protein</fullName>
    </submittedName>
</protein>
<dbReference type="AlphaFoldDB" id="A0A7K0FRY3"/>
<evidence type="ECO:0000313" key="2">
    <source>
        <dbReference type="EMBL" id="MRX48768.1"/>
    </source>
</evidence>
<feature type="transmembrane region" description="Helical" evidence="1">
    <location>
        <begin position="89"/>
        <end position="112"/>
    </location>
</feature>